<accession>A0ACB7XYM7</accession>
<comment type="caution">
    <text evidence="1">The sequence shown here is derived from an EMBL/GenBank/DDBJ whole genome shotgun (WGS) entry which is preliminary data.</text>
</comment>
<evidence type="ECO:0000313" key="1">
    <source>
        <dbReference type="EMBL" id="KAH7846289.1"/>
    </source>
</evidence>
<organism evidence="1 2">
    <name type="scientific">Vaccinium darrowii</name>
    <dbReference type="NCBI Taxonomy" id="229202"/>
    <lineage>
        <taxon>Eukaryota</taxon>
        <taxon>Viridiplantae</taxon>
        <taxon>Streptophyta</taxon>
        <taxon>Embryophyta</taxon>
        <taxon>Tracheophyta</taxon>
        <taxon>Spermatophyta</taxon>
        <taxon>Magnoliopsida</taxon>
        <taxon>eudicotyledons</taxon>
        <taxon>Gunneridae</taxon>
        <taxon>Pentapetalae</taxon>
        <taxon>asterids</taxon>
        <taxon>Ericales</taxon>
        <taxon>Ericaceae</taxon>
        <taxon>Vaccinioideae</taxon>
        <taxon>Vaccinieae</taxon>
        <taxon>Vaccinium</taxon>
    </lineage>
</organism>
<protein>
    <submittedName>
        <fullName evidence="1">Uncharacterized protein</fullName>
    </submittedName>
</protein>
<evidence type="ECO:0000313" key="2">
    <source>
        <dbReference type="Proteomes" id="UP000828048"/>
    </source>
</evidence>
<dbReference type="EMBL" id="CM037155">
    <property type="protein sequence ID" value="KAH7846289.1"/>
    <property type="molecule type" value="Genomic_DNA"/>
</dbReference>
<proteinExistence type="predicted"/>
<keyword evidence="2" id="KW-1185">Reference proteome</keyword>
<name>A0ACB7XYM7_9ERIC</name>
<sequence>MDSSHVPPDQGLLIGYVEYKRMNVCGTRFSFVEYMHSTVCIDFPCYCNVYFALASHFEDCYCLDCNMCTPARTAFMSERKRAPLHPIELVGGTLVGDTKGSKTIPNMCCPVGSCFVTGEPLQGSKKREGGHSTEEIPPPSKRLKMGNPSFSGIGVSDADGASKIQPRGPERLPSLQQWPEASATKYAYDVAMSTPTPGSISTGSSISDGAEVAVMSELKSISPNRKEQMKTVAKEEKDKVQTIVSDLLTLLDYHSEEVLPYDLEEEEREVRTMSDQAKVETKSDLIAGAHDSQMRLEASKLAGVSLVDFFTLEETKEHLFSLRQSTGQEFGSECSHPNQRCVYISYLDSVKYFRPEIKAASGEALRTFVYHEILLGQTMLTMKQDFLMLHLQFTCTHCREVILSAVRWEYLEEPSVSVELNKTTLRILSSQAEIGHGFLLVLSMFWSVVQLICLCIPVIF</sequence>
<dbReference type="Proteomes" id="UP000828048">
    <property type="component" value="Chromosome 5"/>
</dbReference>
<reference evidence="1 2" key="1">
    <citation type="journal article" date="2021" name="Hortic Res">
        <title>High-quality reference genome and annotation aids understanding of berry development for evergreen blueberry (Vaccinium darrowii).</title>
        <authorList>
            <person name="Yu J."/>
            <person name="Hulse-Kemp A.M."/>
            <person name="Babiker E."/>
            <person name="Staton M."/>
        </authorList>
    </citation>
    <scope>NUCLEOTIDE SEQUENCE [LARGE SCALE GENOMIC DNA]</scope>
    <source>
        <strain evidence="2">cv. NJ 8807/NJ 8810</strain>
        <tissue evidence="1">Young leaf</tissue>
    </source>
</reference>
<gene>
    <name evidence="1" type="ORF">Vadar_012200</name>
</gene>